<reference evidence="3" key="1">
    <citation type="journal article" date="2016" name="Proc. Natl. Acad. Sci. U.S.A.">
        <title>Comparative genomics of biotechnologically important yeasts.</title>
        <authorList>
            <person name="Riley R."/>
            <person name="Haridas S."/>
            <person name="Wolfe K.H."/>
            <person name="Lopes M.R."/>
            <person name="Hittinger C.T."/>
            <person name="Goeker M."/>
            <person name="Salamov A.A."/>
            <person name="Wisecaver J.H."/>
            <person name="Long T.M."/>
            <person name="Calvey C.H."/>
            <person name="Aerts A.L."/>
            <person name="Barry K.W."/>
            <person name="Choi C."/>
            <person name="Clum A."/>
            <person name="Coughlan A.Y."/>
            <person name="Deshpande S."/>
            <person name="Douglass A.P."/>
            <person name="Hanson S.J."/>
            <person name="Klenk H.-P."/>
            <person name="LaButti K.M."/>
            <person name="Lapidus A."/>
            <person name="Lindquist E.A."/>
            <person name="Lipzen A.M."/>
            <person name="Meier-Kolthoff J.P."/>
            <person name="Ohm R.A."/>
            <person name="Otillar R.P."/>
            <person name="Pangilinan J.L."/>
            <person name="Peng Y."/>
            <person name="Rokas A."/>
            <person name="Rosa C.A."/>
            <person name="Scheuner C."/>
            <person name="Sibirny A.A."/>
            <person name="Slot J.C."/>
            <person name="Stielow J.B."/>
            <person name="Sun H."/>
            <person name="Kurtzman C.P."/>
            <person name="Blackwell M."/>
            <person name="Grigoriev I.V."/>
            <person name="Jeffries T.W."/>
        </authorList>
    </citation>
    <scope>NUCLEOTIDE SEQUENCE [LARGE SCALE GENOMIC DNA]</scope>
    <source>
        <strain evidence="3">NRRL Y-1626</strain>
    </source>
</reference>
<proteinExistence type="predicted"/>
<organism evidence="2 3">
    <name type="scientific">Hanseniaspora valbyensis NRRL Y-1626</name>
    <dbReference type="NCBI Taxonomy" id="766949"/>
    <lineage>
        <taxon>Eukaryota</taxon>
        <taxon>Fungi</taxon>
        <taxon>Dikarya</taxon>
        <taxon>Ascomycota</taxon>
        <taxon>Saccharomycotina</taxon>
        <taxon>Saccharomycetes</taxon>
        <taxon>Saccharomycodales</taxon>
        <taxon>Saccharomycodaceae</taxon>
        <taxon>Hanseniaspora</taxon>
    </lineage>
</organism>
<dbReference type="OrthoDB" id="4940293at2759"/>
<gene>
    <name evidence="2" type="ORF">HANVADRAFT_51255</name>
</gene>
<evidence type="ECO:0000313" key="2">
    <source>
        <dbReference type="EMBL" id="OBA28806.1"/>
    </source>
</evidence>
<accession>A0A1B7TJ99</accession>
<protein>
    <submittedName>
        <fullName evidence="2">Uncharacterized protein</fullName>
    </submittedName>
</protein>
<sequence>MEEKWKNSENDKKRLLKEIEELRKITYDMSQENRELLRKHSIDNNYYTPDRSTSDSSASTNNGKISLANKNTPLYNFPNRTEYVQFIYENSRHVLNTDISELSDMEYRTNDGEQAMTVPKTWEYLLKTLHEKEQEGYTFDTWHIMSVMKGNEVCHGSGAAYMKSFVDSVLKDNMREL</sequence>
<comment type="caution">
    <text evidence="2">The sequence shown here is derived from an EMBL/GenBank/DDBJ whole genome shotgun (WGS) entry which is preliminary data.</text>
</comment>
<evidence type="ECO:0000313" key="3">
    <source>
        <dbReference type="Proteomes" id="UP000092321"/>
    </source>
</evidence>
<keyword evidence="3" id="KW-1185">Reference proteome</keyword>
<dbReference type="AlphaFoldDB" id="A0A1B7TJ99"/>
<name>A0A1B7TJ99_9ASCO</name>
<dbReference type="Proteomes" id="UP000092321">
    <property type="component" value="Unassembled WGS sequence"/>
</dbReference>
<feature type="region of interest" description="Disordered" evidence="1">
    <location>
        <begin position="44"/>
        <end position="71"/>
    </location>
</feature>
<evidence type="ECO:0000256" key="1">
    <source>
        <dbReference type="SAM" id="MobiDB-lite"/>
    </source>
</evidence>
<dbReference type="EMBL" id="LXPE01000002">
    <property type="protein sequence ID" value="OBA28806.1"/>
    <property type="molecule type" value="Genomic_DNA"/>
</dbReference>